<feature type="region of interest" description="Disordered" evidence="1">
    <location>
        <begin position="1"/>
        <end position="133"/>
    </location>
</feature>
<evidence type="ECO:0000313" key="2">
    <source>
        <dbReference type="EMBL" id="KAJ7756962.1"/>
    </source>
</evidence>
<accession>A0AAD7ND64</accession>
<feature type="region of interest" description="Disordered" evidence="1">
    <location>
        <begin position="174"/>
        <end position="354"/>
    </location>
</feature>
<feature type="compositionally biased region" description="Low complexity" evidence="1">
    <location>
        <begin position="9"/>
        <end position="43"/>
    </location>
</feature>
<feature type="compositionally biased region" description="Pro residues" evidence="1">
    <location>
        <begin position="62"/>
        <end position="72"/>
    </location>
</feature>
<reference evidence="2" key="1">
    <citation type="submission" date="2023-03" db="EMBL/GenBank/DDBJ databases">
        <title>Massive genome expansion in bonnet fungi (Mycena s.s.) driven by repeated elements and novel gene families across ecological guilds.</title>
        <authorList>
            <consortium name="Lawrence Berkeley National Laboratory"/>
            <person name="Harder C.B."/>
            <person name="Miyauchi S."/>
            <person name="Viragh M."/>
            <person name="Kuo A."/>
            <person name="Thoen E."/>
            <person name="Andreopoulos B."/>
            <person name="Lu D."/>
            <person name="Skrede I."/>
            <person name="Drula E."/>
            <person name="Henrissat B."/>
            <person name="Morin E."/>
            <person name="Kohler A."/>
            <person name="Barry K."/>
            <person name="LaButti K."/>
            <person name="Morin E."/>
            <person name="Salamov A."/>
            <person name="Lipzen A."/>
            <person name="Mereny Z."/>
            <person name="Hegedus B."/>
            <person name="Baldrian P."/>
            <person name="Stursova M."/>
            <person name="Weitz H."/>
            <person name="Taylor A."/>
            <person name="Grigoriev I.V."/>
            <person name="Nagy L.G."/>
            <person name="Martin F."/>
            <person name="Kauserud H."/>
        </authorList>
    </citation>
    <scope>NUCLEOTIDE SEQUENCE</scope>
    <source>
        <strain evidence="2">CBHHK182m</strain>
    </source>
</reference>
<comment type="caution">
    <text evidence="2">The sequence shown here is derived from an EMBL/GenBank/DDBJ whole genome shotgun (WGS) entry which is preliminary data.</text>
</comment>
<feature type="compositionally biased region" description="Basic and acidic residues" evidence="1">
    <location>
        <begin position="529"/>
        <end position="539"/>
    </location>
</feature>
<proteinExistence type="predicted"/>
<feature type="compositionally biased region" description="Low complexity" evidence="1">
    <location>
        <begin position="52"/>
        <end position="61"/>
    </location>
</feature>
<dbReference type="AlphaFoldDB" id="A0AAD7ND64"/>
<sequence>MSTIPRSVASIMAPSQPAPSSSSLSEVSMPSGFGFGSESSSLGRTPSVWTQSSSLSDSTAPSLPPSPPPSEPPSTRSSSTPRPIRPPSSVAASSLKTPEASGSVSVSTPRGDVPSVRSLLDTVPSYRAPSTQGVTLEHLADELRRLADARGEETQDIADNVRALRDELRDLADFLHRPRSRPTSPFHAPSPMPHAPSPMPPAPSPRDHTPSPVAAPEPVIHWLEPPPMNYASSLLSRSSSDASSYLPSHHSDDDLWSPFPDSPYPGEPRVMSDEPEPSSPDYSPSSGYRYSPSTPLQGGSSESIDRPFPSPPPSSSPSSSSTSSTATPRPPTVLGDIGRSTEPPAVPEPAPAPDYAPVLDEIRATVDGLWHGQISTNHSLDWLREHYVPRDTELNDRMARIEDLLQSIINQPQPPVIPQPPIIPPPIETEPSTDSGSEIEWPIFRRSRVEIPDIQGPAPGPAPPGRSFAQQLDDLLRDTGTDVPLEPAERPPPVVPFTYQSLSRGIRPRSGVDITPAPPRSSTVPVTRPDIRRATDRVRAHPLPHQPPIFSEPLGPSEPDTFTSQPFPPRTFPSQGPTEPAPQSPRRRPPAPPVQPVNLTDLHRPPSRPSTAPNRLGGEIDRERVPWYSQARTQQPPSGEFDPGRPQPGGRPSRVDPPGPIHVQLPPVFDSLMDILRENRLAQLATVDQQRELMRYMRGLNEWLERDVHDRQAELRGVVARVDQLSNDIRARCCARTT</sequence>
<name>A0AAD7ND64_9AGAR</name>
<feature type="compositionally biased region" description="Low complexity" evidence="1">
    <location>
        <begin position="279"/>
        <end position="295"/>
    </location>
</feature>
<keyword evidence="3" id="KW-1185">Reference proteome</keyword>
<feature type="compositionally biased region" description="Low complexity" evidence="1">
    <location>
        <begin position="316"/>
        <end position="327"/>
    </location>
</feature>
<feature type="compositionally biased region" description="Pro residues" evidence="1">
    <location>
        <begin position="344"/>
        <end position="354"/>
    </location>
</feature>
<dbReference type="EMBL" id="JARKIB010000045">
    <property type="protein sequence ID" value="KAJ7756962.1"/>
    <property type="molecule type" value="Genomic_DNA"/>
</dbReference>
<evidence type="ECO:0000256" key="1">
    <source>
        <dbReference type="SAM" id="MobiDB-lite"/>
    </source>
</evidence>
<feature type="region of interest" description="Disordered" evidence="1">
    <location>
        <begin position="452"/>
        <end position="660"/>
    </location>
</feature>
<protein>
    <submittedName>
        <fullName evidence="2">Uncharacterized protein</fullName>
    </submittedName>
</protein>
<organism evidence="2 3">
    <name type="scientific">Mycena metata</name>
    <dbReference type="NCBI Taxonomy" id="1033252"/>
    <lineage>
        <taxon>Eukaryota</taxon>
        <taxon>Fungi</taxon>
        <taxon>Dikarya</taxon>
        <taxon>Basidiomycota</taxon>
        <taxon>Agaricomycotina</taxon>
        <taxon>Agaricomycetes</taxon>
        <taxon>Agaricomycetidae</taxon>
        <taxon>Agaricales</taxon>
        <taxon>Marasmiineae</taxon>
        <taxon>Mycenaceae</taxon>
        <taxon>Mycena</taxon>
    </lineage>
</organism>
<feature type="compositionally biased region" description="Low complexity" evidence="1">
    <location>
        <begin position="230"/>
        <end position="248"/>
    </location>
</feature>
<feature type="compositionally biased region" description="Polar residues" evidence="1">
    <location>
        <begin position="90"/>
        <end position="108"/>
    </location>
</feature>
<dbReference type="PRINTS" id="PR01217">
    <property type="entry name" value="PRICHEXTENSN"/>
</dbReference>
<feature type="compositionally biased region" description="Pro residues" evidence="1">
    <location>
        <begin position="188"/>
        <end position="204"/>
    </location>
</feature>
<gene>
    <name evidence="2" type="ORF">B0H16DRAFT_674985</name>
</gene>
<dbReference type="Proteomes" id="UP001215598">
    <property type="component" value="Unassembled WGS sequence"/>
</dbReference>
<evidence type="ECO:0000313" key="3">
    <source>
        <dbReference type="Proteomes" id="UP001215598"/>
    </source>
</evidence>
<feature type="compositionally biased region" description="Low complexity" evidence="1">
    <location>
        <begin position="73"/>
        <end position="82"/>
    </location>
</feature>